<dbReference type="Pfam" id="PF20700">
    <property type="entry name" value="Mutator"/>
    <property type="match status" value="1"/>
</dbReference>
<feature type="region of interest" description="Disordered" evidence="1">
    <location>
        <begin position="343"/>
        <end position="366"/>
    </location>
</feature>
<dbReference type="RefSeq" id="XP_015177660.1">
    <property type="nucleotide sequence ID" value="XM_015322174.1"/>
</dbReference>
<proteinExistence type="predicted"/>
<reference evidence="4" key="1">
    <citation type="submission" date="2025-08" db="UniProtKB">
        <authorList>
            <consortium name="RefSeq"/>
        </authorList>
    </citation>
    <scope>IDENTIFICATION</scope>
</reference>
<dbReference type="Proteomes" id="UP000694924">
    <property type="component" value="Unplaced"/>
</dbReference>
<dbReference type="GeneID" id="107067025"/>
<feature type="region of interest" description="Disordered" evidence="1">
    <location>
        <begin position="1"/>
        <end position="43"/>
    </location>
</feature>
<evidence type="ECO:0000313" key="3">
    <source>
        <dbReference type="Proteomes" id="UP000694924"/>
    </source>
</evidence>
<gene>
    <name evidence="4" type="primary">LOC107067025</name>
</gene>
<dbReference type="InterPro" id="IPR049012">
    <property type="entry name" value="Mutator_transp_dom"/>
</dbReference>
<evidence type="ECO:0000256" key="1">
    <source>
        <dbReference type="SAM" id="MobiDB-lite"/>
    </source>
</evidence>
<keyword evidence="3" id="KW-1185">Reference proteome</keyword>
<sequence length="366" mass="41742">MQSYPKCTDHGTFRASTPPKRKFYDNQHTNNEEDIEPQSRSARKLSNAGEEDIHYNALHGYRLLEFFTVFTALTEMLICRYCKLPVKFEESGNRGLGFKIVLLCKCGRKDINSGPLINGGFEINRRIVFVMRLLGVAREGINLFCNMMDICNGLTESSYNGIISIIHNTTQSAFRASTVKAVSEEKAENEKHERPVINLKVSGDGIWKKRGFISYGVTTLIGYYCGKVIDLVVKSSFCAGCAHWKNKTDTEEYREWFEEHEPCCQENHKSSSGAMEVEAVKEMFSRSEELFGVKYGHYIGNGDSKTFKGILDLNPYGDDFQVVKSECIGHVQKRMSTRLRKAKTDNHLGGKDSYWSTMHRLQRQNR</sequence>
<feature type="domain" description="Mutator-like transposase" evidence="2">
    <location>
        <begin position="78"/>
        <end position="344"/>
    </location>
</feature>
<accession>A0ABM1IBS3</accession>
<organism evidence="3 4">
    <name type="scientific">Polistes dominula</name>
    <name type="common">European paper wasp</name>
    <name type="synonym">Vespa dominula</name>
    <dbReference type="NCBI Taxonomy" id="743375"/>
    <lineage>
        <taxon>Eukaryota</taxon>
        <taxon>Metazoa</taxon>
        <taxon>Ecdysozoa</taxon>
        <taxon>Arthropoda</taxon>
        <taxon>Hexapoda</taxon>
        <taxon>Insecta</taxon>
        <taxon>Pterygota</taxon>
        <taxon>Neoptera</taxon>
        <taxon>Endopterygota</taxon>
        <taxon>Hymenoptera</taxon>
        <taxon>Apocrita</taxon>
        <taxon>Aculeata</taxon>
        <taxon>Vespoidea</taxon>
        <taxon>Vespidae</taxon>
        <taxon>Polistinae</taxon>
        <taxon>Polistini</taxon>
        <taxon>Polistes</taxon>
    </lineage>
</organism>
<evidence type="ECO:0000259" key="2">
    <source>
        <dbReference type="Pfam" id="PF20700"/>
    </source>
</evidence>
<evidence type="ECO:0000313" key="4">
    <source>
        <dbReference type="RefSeq" id="XP_015177660.1"/>
    </source>
</evidence>
<protein>
    <submittedName>
        <fullName evidence="4">Uncharacterized protein LOC107067025</fullName>
    </submittedName>
</protein>
<name>A0ABM1IBS3_POLDO</name>